<dbReference type="PROSITE" id="PS50217">
    <property type="entry name" value="BZIP"/>
    <property type="match status" value="1"/>
</dbReference>
<dbReference type="FunFam" id="1.20.5.170:FF:000020">
    <property type="entry name" value="BZIP transcription factor"/>
    <property type="match status" value="1"/>
</dbReference>
<comment type="subcellular location">
    <subcellularLocation>
        <location evidence="1">Nucleus</location>
    </subcellularLocation>
</comment>
<dbReference type="OrthoDB" id="551672at2759"/>
<reference evidence="8 9" key="1">
    <citation type="journal article" date="2022" name="Nat. Genet.">
        <title>Improved pea reference genome and pan-genome highlight genomic features and evolutionary characteristics.</title>
        <authorList>
            <person name="Yang T."/>
            <person name="Liu R."/>
            <person name="Luo Y."/>
            <person name="Hu S."/>
            <person name="Wang D."/>
            <person name="Wang C."/>
            <person name="Pandey M.K."/>
            <person name="Ge S."/>
            <person name="Xu Q."/>
            <person name="Li N."/>
            <person name="Li G."/>
            <person name="Huang Y."/>
            <person name="Saxena R.K."/>
            <person name="Ji Y."/>
            <person name="Li M."/>
            <person name="Yan X."/>
            <person name="He Y."/>
            <person name="Liu Y."/>
            <person name="Wang X."/>
            <person name="Xiang C."/>
            <person name="Varshney R.K."/>
            <person name="Ding H."/>
            <person name="Gao S."/>
            <person name="Zong X."/>
        </authorList>
    </citation>
    <scope>NUCLEOTIDE SEQUENCE [LARGE SCALE GENOMIC DNA]</scope>
    <source>
        <strain evidence="8 9">cv. Zhongwan 6</strain>
    </source>
</reference>
<dbReference type="Pfam" id="PF00170">
    <property type="entry name" value="bZIP_1"/>
    <property type="match status" value="1"/>
</dbReference>
<evidence type="ECO:0000256" key="6">
    <source>
        <dbReference type="SAM" id="MobiDB-lite"/>
    </source>
</evidence>
<keyword evidence="4" id="KW-0804">Transcription</keyword>
<dbReference type="Gramene" id="Psat0s656g0080.1">
    <property type="protein sequence ID" value="Psat0s656g0080.1.cds1"/>
    <property type="gene ID" value="Psat0s656g0080"/>
</dbReference>
<feature type="compositionally biased region" description="Low complexity" evidence="6">
    <location>
        <begin position="1"/>
        <end position="11"/>
    </location>
</feature>
<dbReference type="SUPFAM" id="SSF57959">
    <property type="entry name" value="Leucine zipper domain"/>
    <property type="match status" value="1"/>
</dbReference>
<dbReference type="SMART" id="SM00338">
    <property type="entry name" value="BRLZ"/>
    <property type="match status" value="1"/>
</dbReference>
<keyword evidence="2" id="KW-0805">Transcription regulation</keyword>
<evidence type="ECO:0000256" key="5">
    <source>
        <dbReference type="ARBA" id="ARBA00023242"/>
    </source>
</evidence>
<gene>
    <name evidence="8" type="ORF">KIW84_050508</name>
</gene>
<evidence type="ECO:0000259" key="7">
    <source>
        <dbReference type="PROSITE" id="PS50217"/>
    </source>
</evidence>
<feature type="region of interest" description="Disordered" evidence="6">
    <location>
        <begin position="1"/>
        <end position="50"/>
    </location>
</feature>
<keyword evidence="5" id="KW-0539">Nucleus</keyword>
<keyword evidence="9" id="KW-1185">Reference proteome</keyword>
<name>A0A9D5ACH7_PEA</name>
<dbReference type="InterPro" id="IPR045314">
    <property type="entry name" value="bZIP_plant_GBF1"/>
</dbReference>
<dbReference type="CDD" id="cd14702">
    <property type="entry name" value="bZIP_plant_GBF1"/>
    <property type="match status" value="1"/>
</dbReference>
<feature type="compositionally biased region" description="Basic and acidic residues" evidence="6">
    <location>
        <begin position="12"/>
        <end position="37"/>
    </location>
</feature>
<dbReference type="PANTHER" id="PTHR45764:SF84">
    <property type="entry name" value="BZIP TRANSCRIPTION FACTOR"/>
    <property type="match status" value="1"/>
</dbReference>
<evidence type="ECO:0000256" key="4">
    <source>
        <dbReference type="ARBA" id="ARBA00023163"/>
    </source>
</evidence>
<dbReference type="Gene3D" id="1.20.5.170">
    <property type="match status" value="1"/>
</dbReference>
<dbReference type="InterPro" id="IPR004827">
    <property type="entry name" value="bZIP"/>
</dbReference>
<evidence type="ECO:0000256" key="1">
    <source>
        <dbReference type="ARBA" id="ARBA00004123"/>
    </source>
</evidence>
<proteinExistence type="predicted"/>
<accession>A0A9D5ACH7</accession>
<dbReference type="GO" id="GO:0003700">
    <property type="term" value="F:DNA-binding transcription factor activity"/>
    <property type="evidence" value="ECO:0007669"/>
    <property type="project" value="InterPro"/>
</dbReference>
<dbReference type="GO" id="GO:0000976">
    <property type="term" value="F:transcription cis-regulatory region binding"/>
    <property type="evidence" value="ECO:0007669"/>
    <property type="project" value="TreeGrafter"/>
</dbReference>
<organism evidence="8 9">
    <name type="scientific">Pisum sativum</name>
    <name type="common">Garden pea</name>
    <name type="synonym">Lathyrus oleraceus</name>
    <dbReference type="NCBI Taxonomy" id="3888"/>
    <lineage>
        <taxon>Eukaryota</taxon>
        <taxon>Viridiplantae</taxon>
        <taxon>Streptophyta</taxon>
        <taxon>Embryophyta</taxon>
        <taxon>Tracheophyta</taxon>
        <taxon>Spermatophyta</taxon>
        <taxon>Magnoliopsida</taxon>
        <taxon>eudicotyledons</taxon>
        <taxon>Gunneridae</taxon>
        <taxon>Pentapetalae</taxon>
        <taxon>rosids</taxon>
        <taxon>fabids</taxon>
        <taxon>Fabales</taxon>
        <taxon>Fabaceae</taxon>
        <taxon>Papilionoideae</taxon>
        <taxon>50 kb inversion clade</taxon>
        <taxon>NPAAA clade</taxon>
        <taxon>Hologalegina</taxon>
        <taxon>IRL clade</taxon>
        <taxon>Fabeae</taxon>
        <taxon>Lathyrus</taxon>
    </lineage>
</organism>
<dbReference type="Gramene" id="Psat05G0050800-T1">
    <property type="protein sequence ID" value="KAI5402938.1"/>
    <property type="gene ID" value="KIW84_050508"/>
</dbReference>
<feature type="domain" description="BZIP" evidence="7">
    <location>
        <begin position="22"/>
        <end position="85"/>
    </location>
</feature>
<evidence type="ECO:0000313" key="8">
    <source>
        <dbReference type="EMBL" id="KAI5402938.1"/>
    </source>
</evidence>
<evidence type="ECO:0000256" key="3">
    <source>
        <dbReference type="ARBA" id="ARBA00023125"/>
    </source>
</evidence>
<dbReference type="Gramene" id="PSAT_LOCUS24317_t1">
    <property type="protein sequence ID" value="CAL5205390.1"/>
    <property type="gene ID" value="PSAT_LOCUS24317"/>
</dbReference>
<dbReference type="PROSITE" id="PS00036">
    <property type="entry name" value="BZIP_BASIC"/>
    <property type="match status" value="1"/>
</dbReference>
<dbReference type="AlphaFoldDB" id="A0A9D5ACH7"/>
<dbReference type="GO" id="GO:0046982">
    <property type="term" value="F:protein heterodimerization activity"/>
    <property type="evidence" value="ECO:0007669"/>
    <property type="project" value="UniProtKB-ARBA"/>
</dbReference>
<sequence length="150" mass="17272">MASSGGSTRSSGSEKDLNNLMDERKNKRKQSNRESAKRSRMRKQKHVDDMMNQVSELTKDNNEIVNKINITTEQYLNVEAENSILRAQIGELSQRFQSLNNIIELINTNNSSNGSYDSRDCYETSAQNRMNLMMYNNNQPITTSAHVFKW</sequence>
<keyword evidence="3" id="KW-0238">DNA-binding</keyword>
<comment type="caution">
    <text evidence="8">The sequence shown here is derived from an EMBL/GenBank/DDBJ whole genome shotgun (WGS) entry which is preliminary data.</text>
</comment>
<dbReference type="GO" id="GO:0045893">
    <property type="term" value="P:positive regulation of DNA-templated transcription"/>
    <property type="evidence" value="ECO:0007669"/>
    <property type="project" value="TreeGrafter"/>
</dbReference>
<dbReference type="GO" id="GO:0005634">
    <property type="term" value="C:nucleus"/>
    <property type="evidence" value="ECO:0007669"/>
    <property type="project" value="UniProtKB-SubCell"/>
</dbReference>
<evidence type="ECO:0000256" key="2">
    <source>
        <dbReference type="ARBA" id="ARBA00023015"/>
    </source>
</evidence>
<dbReference type="Proteomes" id="UP001058974">
    <property type="component" value="Chromosome 5"/>
</dbReference>
<dbReference type="PANTHER" id="PTHR45764">
    <property type="entry name" value="BZIP TRANSCRIPTION FACTOR 44"/>
    <property type="match status" value="1"/>
</dbReference>
<evidence type="ECO:0000313" key="9">
    <source>
        <dbReference type="Proteomes" id="UP001058974"/>
    </source>
</evidence>
<dbReference type="EMBL" id="JAMSHJ010000005">
    <property type="protein sequence ID" value="KAI5402938.1"/>
    <property type="molecule type" value="Genomic_DNA"/>
</dbReference>
<protein>
    <recommendedName>
        <fullName evidence="7">BZIP domain-containing protein</fullName>
    </recommendedName>
</protein>
<dbReference type="InterPro" id="IPR046347">
    <property type="entry name" value="bZIP_sf"/>
</dbReference>